<evidence type="ECO:0000256" key="1">
    <source>
        <dbReference type="SAM" id="Phobius"/>
    </source>
</evidence>
<organism evidence="2 3">
    <name type="scientific">Acidicapsa dinghuensis</name>
    <dbReference type="NCBI Taxonomy" id="2218256"/>
    <lineage>
        <taxon>Bacteria</taxon>
        <taxon>Pseudomonadati</taxon>
        <taxon>Acidobacteriota</taxon>
        <taxon>Terriglobia</taxon>
        <taxon>Terriglobales</taxon>
        <taxon>Acidobacteriaceae</taxon>
        <taxon>Acidicapsa</taxon>
    </lineage>
</organism>
<evidence type="ECO:0008006" key="4">
    <source>
        <dbReference type="Google" id="ProtNLM"/>
    </source>
</evidence>
<dbReference type="RefSeq" id="WP_263336806.1">
    <property type="nucleotide sequence ID" value="NZ_JAGSYH010000003.1"/>
</dbReference>
<protein>
    <recommendedName>
        <fullName evidence="4">Holin</fullName>
    </recommendedName>
</protein>
<gene>
    <name evidence="2" type="ORF">ACFPT7_11105</name>
</gene>
<dbReference type="Proteomes" id="UP001596091">
    <property type="component" value="Unassembled WGS sequence"/>
</dbReference>
<keyword evidence="1" id="KW-0812">Transmembrane</keyword>
<sequence>MTPSRLLILEMQGFLFLMMATIAWKILTRRIPLSGLLMHKDSGGNLSPGRVQLLLATITACGSYLAEVAKSTDGKLPDVSANWLYVLGGSSSIYVLEKAWSMWSNRKGN</sequence>
<accession>A0ABW1EEW8</accession>
<keyword evidence="1" id="KW-0472">Membrane</keyword>
<feature type="transmembrane region" description="Helical" evidence="1">
    <location>
        <begin position="6"/>
        <end position="27"/>
    </location>
</feature>
<dbReference type="EMBL" id="JBHSPH010000002">
    <property type="protein sequence ID" value="MFC5862841.1"/>
    <property type="molecule type" value="Genomic_DNA"/>
</dbReference>
<comment type="caution">
    <text evidence="2">The sequence shown here is derived from an EMBL/GenBank/DDBJ whole genome shotgun (WGS) entry which is preliminary data.</text>
</comment>
<name>A0ABW1EEW8_9BACT</name>
<proteinExistence type="predicted"/>
<reference evidence="3" key="1">
    <citation type="journal article" date="2019" name="Int. J. Syst. Evol. Microbiol.">
        <title>The Global Catalogue of Microorganisms (GCM) 10K type strain sequencing project: providing services to taxonomists for standard genome sequencing and annotation.</title>
        <authorList>
            <consortium name="The Broad Institute Genomics Platform"/>
            <consortium name="The Broad Institute Genome Sequencing Center for Infectious Disease"/>
            <person name="Wu L."/>
            <person name="Ma J."/>
        </authorList>
    </citation>
    <scope>NUCLEOTIDE SEQUENCE [LARGE SCALE GENOMIC DNA]</scope>
    <source>
        <strain evidence="3">JCM 4087</strain>
    </source>
</reference>
<evidence type="ECO:0000313" key="3">
    <source>
        <dbReference type="Proteomes" id="UP001596091"/>
    </source>
</evidence>
<evidence type="ECO:0000313" key="2">
    <source>
        <dbReference type="EMBL" id="MFC5862841.1"/>
    </source>
</evidence>
<keyword evidence="1" id="KW-1133">Transmembrane helix</keyword>
<keyword evidence="3" id="KW-1185">Reference proteome</keyword>